<dbReference type="GO" id="GO:0030964">
    <property type="term" value="C:NADH dehydrogenase complex"/>
    <property type="evidence" value="ECO:0007669"/>
    <property type="project" value="TreeGrafter"/>
</dbReference>
<evidence type="ECO:0000256" key="2">
    <source>
        <dbReference type="ARBA" id="ARBA00004370"/>
    </source>
</evidence>
<dbReference type="PANTHER" id="PTHR11058">
    <property type="entry name" value="NADH-UBIQUINONE OXIDOREDUCTASE CHAIN 3"/>
    <property type="match status" value="1"/>
</dbReference>
<evidence type="ECO:0000313" key="13">
    <source>
        <dbReference type="EnsemblPlants" id="AET0Gv20088500.1"/>
    </source>
</evidence>
<comment type="function">
    <text evidence="1">Core subunit of the mitochondrial membrane respiratory chain NADH dehydrogenase (Complex I) that is believed to belong to the minimal assembly required for catalysis. Complex I functions in the transfer of electrons from NADH to the respiratory chain. The immediate electron acceptor for the enzyme is believed to be ubiquinone.</text>
</comment>
<evidence type="ECO:0000256" key="11">
    <source>
        <dbReference type="ARBA" id="ARBA00049551"/>
    </source>
</evidence>
<comment type="catalytic activity">
    <reaction evidence="11">
        <text>a ubiquinone + NADH + 5 H(+)(in) = a ubiquinol + NAD(+) + 4 H(+)(out)</text>
        <dbReference type="Rhea" id="RHEA:29091"/>
        <dbReference type="Rhea" id="RHEA-COMP:9565"/>
        <dbReference type="Rhea" id="RHEA-COMP:9566"/>
        <dbReference type="ChEBI" id="CHEBI:15378"/>
        <dbReference type="ChEBI" id="CHEBI:16389"/>
        <dbReference type="ChEBI" id="CHEBI:17976"/>
        <dbReference type="ChEBI" id="CHEBI:57540"/>
        <dbReference type="ChEBI" id="CHEBI:57945"/>
        <dbReference type="EC" id="7.1.1.2"/>
    </reaction>
</comment>
<organism evidence="13 14">
    <name type="scientific">Aegilops tauschii subsp. strangulata</name>
    <name type="common">Goatgrass</name>
    <dbReference type="NCBI Taxonomy" id="200361"/>
    <lineage>
        <taxon>Eukaryota</taxon>
        <taxon>Viridiplantae</taxon>
        <taxon>Streptophyta</taxon>
        <taxon>Embryophyta</taxon>
        <taxon>Tracheophyta</taxon>
        <taxon>Spermatophyta</taxon>
        <taxon>Magnoliopsida</taxon>
        <taxon>Liliopsida</taxon>
        <taxon>Poales</taxon>
        <taxon>Poaceae</taxon>
        <taxon>BOP clade</taxon>
        <taxon>Pooideae</taxon>
        <taxon>Triticodae</taxon>
        <taxon>Triticeae</taxon>
        <taxon>Triticinae</taxon>
        <taxon>Aegilops</taxon>
    </lineage>
</organism>
<evidence type="ECO:0000256" key="10">
    <source>
        <dbReference type="ARBA" id="ARBA00031029"/>
    </source>
</evidence>
<evidence type="ECO:0000256" key="9">
    <source>
        <dbReference type="ARBA" id="ARBA00023136"/>
    </source>
</evidence>
<keyword evidence="8 12" id="KW-1133">Transmembrane helix</keyword>
<keyword evidence="9 12" id="KW-0472">Membrane</keyword>
<dbReference type="InterPro" id="IPR000440">
    <property type="entry name" value="NADH_UbQ/plastoQ_OxRdtase_su3"/>
</dbReference>
<accession>A0A452XEA4</accession>
<evidence type="ECO:0000313" key="14">
    <source>
        <dbReference type="Proteomes" id="UP000015105"/>
    </source>
</evidence>
<evidence type="ECO:0000256" key="7">
    <source>
        <dbReference type="ARBA" id="ARBA00022967"/>
    </source>
</evidence>
<reference evidence="13" key="3">
    <citation type="submission" date="2019-03" db="UniProtKB">
        <authorList>
            <consortium name="EnsemblPlants"/>
        </authorList>
    </citation>
    <scope>IDENTIFICATION</scope>
</reference>
<comment type="similarity">
    <text evidence="3">Belongs to the complex I subunit 3 family.</text>
</comment>
<evidence type="ECO:0000256" key="1">
    <source>
        <dbReference type="ARBA" id="ARBA00003257"/>
    </source>
</evidence>
<dbReference type="Pfam" id="PF00507">
    <property type="entry name" value="Oxidored_q4"/>
    <property type="match status" value="1"/>
</dbReference>
<keyword evidence="5" id="KW-0813">Transport</keyword>
<sequence length="155" mass="17468">MKSFSGSNPHLSIFFSVCRSASKERREESERTKWALVMSEFAPICIYLVISPLVSLIPLGVPFPFASNSSTYPEKLSAYECGSDPSGDARSHFDIRFYPVPILFIIPDPEVTFSFPWAVPPNKIDLFGSWSMMAFLLILTIGSLYEWKRGASDRE</sequence>
<protein>
    <recommendedName>
        <fullName evidence="4">NADH-ubiquinone oxidoreductase chain 3</fullName>
    </recommendedName>
    <alternativeName>
        <fullName evidence="10">NADH dehydrogenase subunit 3</fullName>
    </alternativeName>
</protein>
<dbReference type="AlphaFoldDB" id="A0A452XEA4"/>
<dbReference type="Gramene" id="AET0Gv20088500.1">
    <property type="protein sequence ID" value="AET0Gv20088500.1"/>
    <property type="gene ID" value="AET0Gv20088500"/>
</dbReference>
<evidence type="ECO:0000256" key="3">
    <source>
        <dbReference type="ARBA" id="ARBA00008472"/>
    </source>
</evidence>
<feature type="transmembrane region" description="Helical" evidence="12">
    <location>
        <begin position="127"/>
        <end position="145"/>
    </location>
</feature>
<keyword evidence="6 12" id="KW-0812">Transmembrane</keyword>
<dbReference type="Gene3D" id="1.20.58.1610">
    <property type="entry name" value="NADH:ubiquinone/plastoquinone oxidoreductase, chain 3"/>
    <property type="match status" value="1"/>
</dbReference>
<name>A0A452XEA4_AEGTS</name>
<dbReference type="PANTHER" id="PTHR11058:SF9">
    <property type="entry name" value="NADH-UBIQUINONE OXIDOREDUCTASE CHAIN 3"/>
    <property type="match status" value="1"/>
</dbReference>
<dbReference type="EnsemblPlants" id="AET0Gv20088500.1">
    <property type="protein sequence ID" value="AET0Gv20088500.1"/>
    <property type="gene ID" value="AET0Gv20088500"/>
</dbReference>
<keyword evidence="7" id="KW-1278">Translocase</keyword>
<evidence type="ECO:0000256" key="8">
    <source>
        <dbReference type="ARBA" id="ARBA00022989"/>
    </source>
</evidence>
<comment type="subcellular location">
    <subcellularLocation>
        <location evidence="2">Membrane</location>
    </subcellularLocation>
</comment>
<evidence type="ECO:0000256" key="4">
    <source>
        <dbReference type="ARBA" id="ARBA00021007"/>
    </source>
</evidence>
<dbReference type="STRING" id="200361.A0A452XEA4"/>
<evidence type="ECO:0000256" key="6">
    <source>
        <dbReference type="ARBA" id="ARBA00022692"/>
    </source>
</evidence>
<proteinExistence type="inferred from homology"/>
<dbReference type="GO" id="GO:0008137">
    <property type="term" value="F:NADH dehydrogenase (ubiquinone) activity"/>
    <property type="evidence" value="ECO:0007669"/>
    <property type="project" value="UniProtKB-EC"/>
</dbReference>
<dbReference type="GO" id="GO:0031966">
    <property type="term" value="C:mitochondrial membrane"/>
    <property type="evidence" value="ECO:0007669"/>
    <property type="project" value="UniProtKB-SubCell"/>
</dbReference>
<keyword evidence="14" id="KW-1185">Reference proteome</keyword>
<evidence type="ECO:0000256" key="12">
    <source>
        <dbReference type="SAM" id="Phobius"/>
    </source>
</evidence>
<evidence type="ECO:0000256" key="5">
    <source>
        <dbReference type="ARBA" id="ARBA00022448"/>
    </source>
</evidence>
<feature type="transmembrane region" description="Helical" evidence="12">
    <location>
        <begin position="34"/>
        <end position="57"/>
    </location>
</feature>
<dbReference type="InterPro" id="IPR038430">
    <property type="entry name" value="NDAH_ubi_oxred_su3_sf"/>
</dbReference>
<dbReference type="Proteomes" id="UP000015105">
    <property type="component" value="Unassembled WGS sequence"/>
</dbReference>
<reference evidence="14" key="2">
    <citation type="journal article" date="2017" name="Nat. Plants">
        <title>The Aegilops tauschii genome reveals multiple impacts of transposons.</title>
        <authorList>
            <person name="Zhao G."/>
            <person name="Zou C."/>
            <person name="Li K."/>
            <person name="Wang K."/>
            <person name="Li T."/>
            <person name="Gao L."/>
            <person name="Zhang X."/>
            <person name="Wang H."/>
            <person name="Yang Z."/>
            <person name="Liu X."/>
            <person name="Jiang W."/>
            <person name="Mao L."/>
            <person name="Kong X."/>
            <person name="Jiao Y."/>
            <person name="Jia J."/>
        </authorList>
    </citation>
    <scope>NUCLEOTIDE SEQUENCE [LARGE SCALE GENOMIC DNA]</scope>
    <source>
        <strain evidence="14">cv. AL8/78</strain>
    </source>
</reference>
<reference evidence="14" key="1">
    <citation type="journal article" date="2014" name="Science">
        <title>Ancient hybridizations among the ancestral genomes of bread wheat.</title>
        <authorList>
            <consortium name="International Wheat Genome Sequencing Consortium,"/>
            <person name="Marcussen T."/>
            <person name="Sandve S.R."/>
            <person name="Heier L."/>
            <person name="Spannagl M."/>
            <person name="Pfeifer M."/>
            <person name="Jakobsen K.S."/>
            <person name="Wulff B.B."/>
            <person name="Steuernagel B."/>
            <person name="Mayer K.F."/>
            <person name="Olsen O.A."/>
        </authorList>
    </citation>
    <scope>NUCLEOTIDE SEQUENCE [LARGE SCALE GENOMIC DNA]</scope>
    <source>
        <strain evidence="14">cv. AL8/78</strain>
    </source>
</reference>